<dbReference type="PROSITE" id="PS50887">
    <property type="entry name" value="GGDEF"/>
    <property type="match status" value="1"/>
</dbReference>
<dbReference type="Proteomes" id="UP001138997">
    <property type="component" value="Unassembled WGS sequence"/>
</dbReference>
<dbReference type="InterPro" id="IPR052155">
    <property type="entry name" value="Biofilm_reg_signaling"/>
</dbReference>
<dbReference type="AlphaFoldDB" id="A0A9X1SYJ8"/>
<dbReference type="CDD" id="cd01948">
    <property type="entry name" value="EAL"/>
    <property type="match status" value="1"/>
</dbReference>
<dbReference type="PANTHER" id="PTHR44757:SF2">
    <property type="entry name" value="BIOFILM ARCHITECTURE MAINTENANCE PROTEIN MBAA"/>
    <property type="match status" value="1"/>
</dbReference>
<dbReference type="EMBL" id="JAJOMB010000004">
    <property type="protein sequence ID" value="MCD5311083.1"/>
    <property type="molecule type" value="Genomic_DNA"/>
</dbReference>
<dbReference type="InterPro" id="IPR029787">
    <property type="entry name" value="Nucleotide_cyclase"/>
</dbReference>
<dbReference type="InterPro" id="IPR043128">
    <property type="entry name" value="Rev_trsase/Diguanyl_cyclase"/>
</dbReference>
<accession>A0A9X1SYJ8</accession>
<feature type="domain" description="GGDEF" evidence="2">
    <location>
        <begin position="104"/>
        <end position="240"/>
    </location>
</feature>
<keyword evidence="4" id="KW-1185">Reference proteome</keyword>
<sequence length="507" mass="54845">MSDEPDLHRVLRRQLRRLKLGRDQAVAPEQLERLLELVSTTYQEADNDRYLLERSLEVSSTEMRQLHESATRKALMDELTGLPNRRALLERLEHLVASQGPDGPTVAVLFIDLDGFKLVNDSLGHDAGDELLVTTAQRLRTVCRTDDVVARLGGDEFIVAGSFVAADQAQALAERIAHALEAPLTIKQRKVAISASIGWTLSGVQDLAAGPGTDAILQRADLAMYASKNGGKARISAFDHRMQQVVDGKMRIVSQLRSAIADDELALHYQPVMDLNRRQIVGAEAGVRWQPPGSAILTTADLVPIAEEYRIIGDLDAWVLREACRRASLWRPGAGGISVNMSVQTFDSIDVVALVRETLAKSDLLADQLVLELTEDSFLADSPAVMDNLAGVRELGVRLAMDHFGSGQSALSRLRTAPVQVLKLHDTLTESVDQHEASAAIAGAAVTLGHALGHLVVAEGVRRRAQAEVLRALGCDAAQGPLFGLSGQPEVLDSLFAAANPQPIVRS</sequence>
<dbReference type="Pfam" id="PF00990">
    <property type="entry name" value="GGDEF"/>
    <property type="match status" value="1"/>
</dbReference>
<dbReference type="NCBIfam" id="TIGR00254">
    <property type="entry name" value="GGDEF"/>
    <property type="match status" value="1"/>
</dbReference>
<dbReference type="SUPFAM" id="SSF141868">
    <property type="entry name" value="EAL domain-like"/>
    <property type="match status" value="1"/>
</dbReference>
<proteinExistence type="predicted"/>
<evidence type="ECO:0000313" key="4">
    <source>
        <dbReference type="Proteomes" id="UP001138997"/>
    </source>
</evidence>
<reference evidence="3" key="1">
    <citation type="submission" date="2021-11" db="EMBL/GenBank/DDBJ databases">
        <title>Streptomyces corallinus and Kineosporia corallina sp. nov., two new coral-derived marine actinobacteria.</title>
        <authorList>
            <person name="Buangrab K."/>
            <person name="Sutthacheep M."/>
            <person name="Yeemin T."/>
            <person name="Harunari E."/>
            <person name="Igarashi Y."/>
            <person name="Sripreechasak P."/>
            <person name="Kanchanasin P."/>
            <person name="Tanasupawat S."/>
            <person name="Phongsopitanun W."/>
        </authorList>
    </citation>
    <scope>NUCLEOTIDE SEQUENCE</scope>
    <source>
        <strain evidence="3">JCM 31032</strain>
    </source>
</reference>
<evidence type="ECO:0000259" key="2">
    <source>
        <dbReference type="PROSITE" id="PS50887"/>
    </source>
</evidence>
<organism evidence="3 4">
    <name type="scientific">Kineosporia babensis</name>
    <dbReference type="NCBI Taxonomy" id="499548"/>
    <lineage>
        <taxon>Bacteria</taxon>
        <taxon>Bacillati</taxon>
        <taxon>Actinomycetota</taxon>
        <taxon>Actinomycetes</taxon>
        <taxon>Kineosporiales</taxon>
        <taxon>Kineosporiaceae</taxon>
        <taxon>Kineosporia</taxon>
    </lineage>
</organism>
<dbReference type="Gene3D" id="3.30.70.270">
    <property type="match status" value="1"/>
</dbReference>
<feature type="domain" description="EAL" evidence="1">
    <location>
        <begin position="249"/>
        <end position="500"/>
    </location>
</feature>
<dbReference type="SUPFAM" id="SSF55073">
    <property type="entry name" value="Nucleotide cyclase"/>
    <property type="match status" value="1"/>
</dbReference>
<dbReference type="InterPro" id="IPR035919">
    <property type="entry name" value="EAL_sf"/>
</dbReference>
<name>A0A9X1SYJ8_9ACTN</name>
<dbReference type="InterPro" id="IPR001633">
    <property type="entry name" value="EAL_dom"/>
</dbReference>
<dbReference type="InterPro" id="IPR000160">
    <property type="entry name" value="GGDEF_dom"/>
</dbReference>
<dbReference type="SMART" id="SM00267">
    <property type="entry name" value="GGDEF"/>
    <property type="match status" value="1"/>
</dbReference>
<evidence type="ECO:0000313" key="3">
    <source>
        <dbReference type="EMBL" id="MCD5311083.1"/>
    </source>
</evidence>
<comment type="caution">
    <text evidence="3">The sequence shown here is derived from an EMBL/GenBank/DDBJ whole genome shotgun (WGS) entry which is preliminary data.</text>
</comment>
<dbReference type="PANTHER" id="PTHR44757">
    <property type="entry name" value="DIGUANYLATE CYCLASE DGCP"/>
    <property type="match status" value="1"/>
</dbReference>
<dbReference type="FunFam" id="3.30.70.270:FF:000001">
    <property type="entry name" value="Diguanylate cyclase domain protein"/>
    <property type="match status" value="1"/>
</dbReference>
<dbReference type="PROSITE" id="PS50883">
    <property type="entry name" value="EAL"/>
    <property type="match status" value="1"/>
</dbReference>
<dbReference type="Pfam" id="PF00563">
    <property type="entry name" value="EAL"/>
    <property type="match status" value="1"/>
</dbReference>
<dbReference type="Gene3D" id="3.20.20.450">
    <property type="entry name" value="EAL domain"/>
    <property type="match status" value="1"/>
</dbReference>
<gene>
    <name evidence="3" type="ORF">LR394_09260</name>
</gene>
<dbReference type="RefSeq" id="WP_231440261.1">
    <property type="nucleotide sequence ID" value="NZ_JAJOMB010000004.1"/>
</dbReference>
<dbReference type="SMART" id="SM00052">
    <property type="entry name" value="EAL"/>
    <property type="match status" value="1"/>
</dbReference>
<evidence type="ECO:0000259" key="1">
    <source>
        <dbReference type="PROSITE" id="PS50883"/>
    </source>
</evidence>
<protein>
    <submittedName>
        <fullName evidence="3">EAL domain-containing protein</fullName>
    </submittedName>
</protein>
<dbReference type="CDD" id="cd01949">
    <property type="entry name" value="GGDEF"/>
    <property type="match status" value="1"/>
</dbReference>